<dbReference type="SUPFAM" id="SSF54593">
    <property type="entry name" value="Glyoxalase/Bleomycin resistance protein/Dihydroxybiphenyl dioxygenase"/>
    <property type="match status" value="1"/>
</dbReference>
<reference evidence="2" key="1">
    <citation type="submission" date="2018-05" db="EMBL/GenBank/DDBJ databases">
        <authorList>
            <person name="Lanie J.A."/>
            <person name="Ng W.-L."/>
            <person name="Kazmierczak K.M."/>
            <person name="Andrzejewski T.M."/>
            <person name="Davidsen T.M."/>
            <person name="Wayne K.J."/>
            <person name="Tettelin H."/>
            <person name="Glass J.I."/>
            <person name="Rusch D."/>
            <person name="Podicherti R."/>
            <person name="Tsui H.-C.T."/>
            <person name="Winkler M.E."/>
        </authorList>
    </citation>
    <scope>NUCLEOTIDE SEQUENCE</scope>
</reference>
<dbReference type="Gene3D" id="3.10.180.10">
    <property type="entry name" value="2,3-Dihydroxybiphenyl 1,2-Dioxygenase, domain 1"/>
    <property type="match status" value="1"/>
</dbReference>
<dbReference type="EMBL" id="UINC01131357">
    <property type="protein sequence ID" value="SVD13012.1"/>
    <property type="molecule type" value="Genomic_DNA"/>
</dbReference>
<dbReference type="InterPro" id="IPR050383">
    <property type="entry name" value="GlyoxalaseI/FosfomycinResist"/>
</dbReference>
<feature type="non-terminal residue" evidence="2">
    <location>
        <position position="131"/>
    </location>
</feature>
<organism evidence="2">
    <name type="scientific">marine metagenome</name>
    <dbReference type="NCBI Taxonomy" id="408172"/>
    <lineage>
        <taxon>unclassified sequences</taxon>
        <taxon>metagenomes</taxon>
        <taxon>ecological metagenomes</taxon>
    </lineage>
</organism>
<dbReference type="AlphaFoldDB" id="A0A382STW1"/>
<protein>
    <recommendedName>
        <fullName evidence="1">VOC domain-containing protein</fullName>
    </recommendedName>
</protein>
<feature type="domain" description="VOC" evidence="1">
    <location>
        <begin position="8"/>
        <end position="128"/>
    </location>
</feature>
<dbReference type="InterPro" id="IPR004360">
    <property type="entry name" value="Glyas_Fos-R_dOase_dom"/>
</dbReference>
<accession>A0A382STW1</accession>
<proteinExistence type="predicted"/>
<gene>
    <name evidence="2" type="ORF">METZ01_LOCUS365866</name>
</gene>
<evidence type="ECO:0000259" key="1">
    <source>
        <dbReference type="PROSITE" id="PS51819"/>
    </source>
</evidence>
<sequence length="131" mass="15262">MSKVPNAQLVHIGLHCRDLEKMVDFYCRVFGLKVTDSGDYYMGGQITFLSRDAKEHHQVVLATGRTDDGSLKLINQISFRVDSLEDLIIFYHMLVEEKVKEMKPRNHGNAWSIYFHDPEDNRIEIYTSTPW</sequence>
<dbReference type="PROSITE" id="PS51819">
    <property type="entry name" value="VOC"/>
    <property type="match status" value="1"/>
</dbReference>
<dbReference type="InterPro" id="IPR037523">
    <property type="entry name" value="VOC_core"/>
</dbReference>
<evidence type="ECO:0000313" key="2">
    <source>
        <dbReference type="EMBL" id="SVD13012.1"/>
    </source>
</evidence>
<dbReference type="Pfam" id="PF00903">
    <property type="entry name" value="Glyoxalase"/>
    <property type="match status" value="1"/>
</dbReference>
<name>A0A382STW1_9ZZZZ</name>
<dbReference type="InterPro" id="IPR029068">
    <property type="entry name" value="Glyas_Bleomycin-R_OHBP_Dase"/>
</dbReference>
<dbReference type="PANTHER" id="PTHR21366">
    <property type="entry name" value="GLYOXALASE FAMILY PROTEIN"/>
    <property type="match status" value="1"/>
</dbReference>